<gene>
    <name evidence="1" type="ORF">NOX80_11060</name>
</gene>
<dbReference type="EMBL" id="CP101751">
    <property type="protein sequence ID" value="UUC44172.1"/>
    <property type="molecule type" value="Genomic_DNA"/>
</dbReference>
<dbReference type="Proteomes" id="UP001059844">
    <property type="component" value="Chromosome"/>
</dbReference>
<name>A0ABY5IMW9_9FLAO</name>
<evidence type="ECO:0000313" key="1">
    <source>
        <dbReference type="EMBL" id="UUC44172.1"/>
    </source>
</evidence>
<sequence>MAKATVGNKVRRIMMANNYHSIENRKFFNRFPYGETKQIQLTTTVLDNLEGLTIK</sequence>
<reference evidence="1" key="1">
    <citation type="submission" date="2022-07" db="EMBL/GenBank/DDBJ databases">
        <title>Isolation, identification, and degradation of a PFOSA degrading strain from sewage treatment plant.</title>
        <authorList>
            <person name="Zhang L."/>
            <person name="Huo Y."/>
        </authorList>
    </citation>
    <scope>NUCLEOTIDE SEQUENCE</scope>
    <source>
        <strain evidence="1">C1</strain>
    </source>
</reference>
<proteinExistence type="predicted"/>
<evidence type="ECO:0000313" key="2">
    <source>
        <dbReference type="Proteomes" id="UP001059844"/>
    </source>
</evidence>
<keyword evidence="2" id="KW-1185">Reference proteome</keyword>
<protein>
    <submittedName>
        <fullName evidence="1">Uncharacterized protein</fullName>
    </submittedName>
</protein>
<organism evidence="1 2">
    <name type="scientific">Flavobacterium cerinum</name>
    <dbReference type="NCBI Taxonomy" id="2502784"/>
    <lineage>
        <taxon>Bacteria</taxon>
        <taxon>Pseudomonadati</taxon>
        <taxon>Bacteroidota</taxon>
        <taxon>Flavobacteriia</taxon>
        <taxon>Flavobacteriales</taxon>
        <taxon>Flavobacteriaceae</taxon>
        <taxon>Flavobacterium</taxon>
    </lineage>
</organism>
<dbReference type="RefSeq" id="WP_256549842.1">
    <property type="nucleotide sequence ID" value="NZ_CP101751.1"/>
</dbReference>
<accession>A0ABY5IMW9</accession>